<accession>A0ABX7VYP3</accession>
<dbReference type="Gene3D" id="1.10.10.60">
    <property type="entry name" value="Homeodomain-like"/>
    <property type="match status" value="2"/>
</dbReference>
<proteinExistence type="predicted"/>
<dbReference type="Pfam" id="PF12833">
    <property type="entry name" value="HTH_18"/>
    <property type="match status" value="1"/>
</dbReference>
<evidence type="ECO:0000256" key="2">
    <source>
        <dbReference type="ARBA" id="ARBA00023125"/>
    </source>
</evidence>
<dbReference type="InterPro" id="IPR018060">
    <property type="entry name" value="HTH_AraC"/>
</dbReference>
<evidence type="ECO:0000313" key="6">
    <source>
        <dbReference type="Proteomes" id="UP000665043"/>
    </source>
</evidence>
<dbReference type="SUPFAM" id="SSF46689">
    <property type="entry name" value="Homeodomain-like"/>
    <property type="match status" value="2"/>
</dbReference>
<evidence type="ECO:0000256" key="3">
    <source>
        <dbReference type="ARBA" id="ARBA00023163"/>
    </source>
</evidence>
<evidence type="ECO:0000256" key="1">
    <source>
        <dbReference type="ARBA" id="ARBA00023015"/>
    </source>
</evidence>
<dbReference type="InterPro" id="IPR009057">
    <property type="entry name" value="Homeodomain-like_sf"/>
</dbReference>
<dbReference type="EMBL" id="CP046956">
    <property type="protein sequence ID" value="QTN00931.1"/>
    <property type="molecule type" value="Genomic_DNA"/>
</dbReference>
<dbReference type="RefSeq" id="WP_209366056.1">
    <property type="nucleotide sequence ID" value="NZ_CP046956.1"/>
</dbReference>
<dbReference type="Proteomes" id="UP000665043">
    <property type="component" value="Chromosome"/>
</dbReference>
<gene>
    <name evidence="5" type="ORF">ERJ70_17540</name>
</gene>
<evidence type="ECO:0000259" key="4">
    <source>
        <dbReference type="PROSITE" id="PS01124"/>
    </source>
</evidence>
<sequence>MDHSTQNPVITKYLTMKLENRNNEYYHPSFLLESQLLTAVAQGDIEKATHIMQSINKDRRPILAHTPHRSMKNSLICSCTLLTRAIINGGVDPETAFTLSDAYILEIERLDNLQALDQLEYVMLSHFIQTVNTEKKLPYGKVVNRAITYIQYHILQDLNLDLISKFCFVHPSYLSHLFKKEVGISIVKYINKKRITEAKYYLLHTTSSISEIALLFKFCNQSYFSSQFKLYEGVTPREFRNLHME</sequence>
<organism evidence="5 6">
    <name type="scientific">Sediminibacillus dalangtanensis</name>
    <dbReference type="NCBI Taxonomy" id="2729421"/>
    <lineage>
        <taxon>Bacteria</taxon>
        <taxon>Bacillati</taxon>
        <taxon>Bacillota</taxon>
        <taxon>Bacilli</taxon>
        <taxon>Bacillales</taxon>
        <taxon>Bacillaceae</taxon>
        <taxon>Sediminibacillus</taxon>
    </lineage>
</organism>
<keyword evidence="2" id="KW-0238">DNA-binding</keyword>
<keyword evidence="1" id="KW-0805">Transcription regulation</keyword>
<reference evidence="5 6" key="1">
    <citation type="submission" date="2019-12" db="EMBL/GenBank/DDBJ databases">
        <title>The whole genome sequencing of a strain isolated from a Mars analog, Dalangtan Playa.</title>
        <authorList>
            <person name="Huang T."/>
        </authorList>
    </citation>
    <scope>NUCLEOTIDE SEQUENCE [LARGE SCALE GENOMIC DNA]</scope>
    <source>
        <strain evidence="5 6">DP4-553-S</strain>
    </source>
</reference>
<keyword evidence="6" id="KW-1185">Reference proteome</keyword>
<dbReference type="PANTHER" id="PTHR43280">
    <property type="entry name" value="ARAC-FAMILY TRANSCRIPTIONAL REGULATOR"/>
    <property type="match status" value="1"/>
</dbReference>
<dbReference type="PROSITE" id="PS01124">
    <property type="entry name" value="HTH_ARAC_FAMILY_2"/>
    <property type="match status" value="1"/>
</dbReference>
<protein>
    <submittedName>
        <fullName evidence="5">Helix-turn-helix domain-containing protein</fullName>
    </submittedName>
</protein>
<dbReference type="PANTHER" id="PTHR43280:SF28">
    <property type="entry name" value="HTH-TYPE TRANSCRIPTIONAL ACTIVATOR RHAS"/>
    <property type="match status" value="1"/>
</dbReference>
<name>A0ABX7VYP3_9BACI</name>
<keyword evidence="3" id="KW-0804">Transcription</keyword>
<evidence type="ECO:0000313" key="5">
    <source>
        <dbReference type="EMBL" id="QTN00931.1"/>
    </source>
</evidence>
<feature type="domain" description="HTH araC/xylS-type" evidence="4">
    <location>
        <begin position="144"/>
        <end position="242"/>
    </location>
</feature>
<dbReference type="SMART" id="SM00342">
    <property type="entry name" value="HTH_ARAC"/>
    <property type="match status" value="1"/>
</dbReference>